<protein>
    <submittedName>
        <fullName evidence="1">Uncharacterized protein</fullName>
    </submittedName>
</protein>
<sequence length="207" mass="24218">MAYSLQAKYYEEVLNDAKIKIFNLHQEGDIFTNFVCEVMPFAKSFCHALSSGKGAEPAIMNPTRSFEHDRLAIALYKTEGFSTSLKRDQIRYLFKEALPNFASKPDLKLLCPSNDDLKELLRLSLAHEKSLFLKYVSLPQDEKLRSEYLKKLQASHVESFNLYIKDNKFCNWDVDYAVRHDEEVQNWIKSLEKKNFVKMGKKWKSMK</sequence>
<name>A0A7S1BIJ9_9STRA</name>
<evidence type="ECO:0000313" key="1">
    <source>
        <dbReference type="EMBL" id="CAD8888683.1"/>
    </source>
</evidence>
<reference evidence="1" key="1">
    <citation type="submission" date="2021-01" db="EMBL/GenBank/DDBJ databases">
        <authorList>
            <person name="Corre E."/>
            <person name="Pelletier E."/>
            <person name="Niang G."/>
            <person name="Scheremetjew M."/>
            <person name="Finn R."/>
            <person name="Kale V."/>
            <person name="Holt S."/>
            <person name="Cochrane G."/>
            <person name="Meng A."/>
            <person name="Brown T."/>
            <person name="Cohen L."/>
        </authorList>
    </citation>
    <scope>NUCLEOTIDE SEQUENCE</scope>
    <source>
        <strain evidence="1">308</strain>
    </source>
</reference>
<accession>A0A7S1BIJ9</accession>
<dbReference type="AlphaFoldDB" id="A0A7S1BIJ9"/>
<dbReference type="EMBL" id="HBFR01022084">
    <property type="protein sequence ID" value="CAD8888683.1"/>
    <property type="molecule type" value="Transcribed_RNA"/>
</dbReference>
<organism evidence="1">
    <name type="scientific">Corethron hystrix</name>
    <dbReference type="NCBI Taxonomy" id="216773"/>
    <lineage>
        <taxon>Eukaryota</taxon>
        <taxon>Sar</taxon>
        <taxon>Stramenopiles</taxon>
        <taxon>Ochrophyta</taxon>
        <taxon>Bacillariophyta</taxon>
        <taxon>Coscinodiscophyceae</taxon>
        <taxon>Corethrophycidae</taxon>
        <taxon>Corethrales</taxon>
        <taxon>Corethraceae</taxon>
        <taxon>Corethron</taxon>
    </lineage>
</organism>
<gene>
    <name evidence="1" type="ORF">CHYS00102_LOCUS15883</name>
</gene>
<proteinExistence type="predicted"/>